<gene>
    <name evidence="1" type="ORF">AB0301_08755</name>
</gene>
<sequence length="83" mass="9650">MTRELARYFVTYYANGEYLDQDEYSDIPPAIGHGVETNGNFYRITDVWHVRHKHAPVTHGIAVFLEEVPIPQVFKEVDASYYT</sequence>
<protein>
    <submittedName>
        <fullName evidence="1">Uncharacterized protein</fullName>
    </submittedName>
</protein>
<proteinExistence type="predicted"/>
<name>A0ABV3LGW8_9MICO</name>
<organism evidence="1 2">
    <name type="scientific">Microbacterium profundi</name>
    <dbReference type="NCBI Taxonomy" id="450380"/>
    <lineage>
        <taxon>Bacteria</taxon>
        <taxon>Bacillati</taxon>
        <taxon>Actinomycetota</taxon>
        <taxon>Actinomycetes</taxon>
        <taxon>Micrococcales</taxon>
        <taxon>Microbacteriaceae</taxon>
        <taxon>Microbacterium</taxon>
    </lineage>
</organism>
<dbReference type="RefSeq" id="WP_234001498.1">
    <property type="nucleotide sequence ID" value="NZ_JAJVKR010000016.1"/>
</dbReference>
<evidence type="ECO:0000313" key="2">
    <source>
        <dbReference type="Proteomes" id="UP001553715"/>
    </source>
</evidence>
<keyword evidence="2" id="KW-1185">Reference proteome</keyword>
<dbReference type="Proteomes" id="UP001553715">
    <property type="component" value="Unassembled WGS sequence"/>
</dbReference>
<evidence type="ECO:0000313" key="1">
    <source>
        <dbReference type="EMBL" id="MEW1975149.1"/>
    </source>
</evidence>
<accession>A0ABV3LGW8</accession>
<dbReference type="EMBL" id="JBFBMH010000010">
    <property type="protein sequence ID" value="MEW1975149.1"/>
    <property type="molecule type" value="Genomic_DNA"/>
</dbReference>
<comment type="caution">
    <text evidence="1">The sequence shown here is derived from an EMBL/GenBank/DDBJ whole genome shotgun (WGS) entry which is preliminary data.</text>
</comment>
<reference evidence="1 2" key="1">
    <citation type="submission" date="2024-06" db="EMBL/GenBank/DDBJ databases">
        <title>The Natural Products Discovery Center: Release of the First 8490 Sequenced Strains for Exploring Actinobacteria Biosynthetic Diversity.</title>
        <authorList>
            <person name="Kalkreuter E."/>
            <person name="Kautsar S.A."/>
            <person name="Yang D."/>
            <person name="Bader C.D."/>
            <person name="Teijaro C.N."/>
            <person name="Fluegel L."/>
            <person name="Davis C.M."/>
            <person name="Simpson J.R."/>
            <person name="Lauterbach L."/>
            <person name="Steele A.D."/>
            <person name="Gui C."/>
            <person name="Meng S."/>
            <person name="Li G."/>
            <person name="Viehrig K."/>
            <person name="Ye F."/>
            <person name="Su P."/>
            <person name="Kiefer A.F."/>
            <person name="Nichols A."/>
            <person name="Cepeda A.J."/>
            <person name="Yan W."/>
            <person name="Fan B."/>
            <person name="Jiang Y."/>
            <person name="Adhikari A."/>
            <person name="Zheng C.-J."/>
            <person name="Schuster L."/>
            <person name="Cowan T.M."/>
            <person name="Smanski M.J."/>
            <person name="Chevrette M.G."/>
            <person name="De Carvalho L.P.S."/>
            <person name="Shen B."/>
        </authorList>
    </citation>
    <scope>NUCLEOTIDE SEQUENCE [LARGE SCALE GENOMIC DNA]</scope>
    <source>
        <strain evidence="1 2">NPDC077434</strain>
    </source>
</reference>